<dbReference type="AlphaFoldDB" id="A0A482XL13"/>
<protein>
    <submittedName>
        <fullName evidence="2">Uncharacterized protein</fullName>
    </submittedName>
</protein>
<dbReference type="EMBL" id="QKKF02006848">
    <property type="protein sequence ID" value="RZF46226.1"/>
    <property type="molecule type" value="Genomic_DNA"/>
</dbReference>
<evidence type="ECO:0000313" key="3">
    <source>
        <dbReference type="Proteomes" id="UP000291343"/>
    </source>
</evidence>
<gene>
    <name evidence="1" type="ORF">LSTR_LSTR010888</name>
    <name evidence="2" type="ORF">LSTR_LSTR014649</name>
</gene>
<reference evidence="2 3" key="1">
    <citation type="journal article" date="2017" name="Gigascience">
        <title>Genome sequence of the small brown planthopper, Laodelphax striatellus.</title>
        <authorList>
            <person name="Zhu J."/>
            <person name="Jiang F."/>
            <person name="Wang X."/>
            <person name="Yang P."/>
            <person name="Bao Y."/>
            <person name="Zhao W."/>
            <person name="Wang W."/>
            <person name="Lu H."/>
            <person name="Wang Q."/>
            <person name="Cui N."/>
            <person name="Li J."/>
            <person name="Chen X."/>
            <person name="Luo L."/>
            <person name="Yu J."/>
            <person name="Kang L."/>
            <person name="Cui F."/>
        </authorList>
    </citation>
    <scope>NUCLEOTIDE SEQUENCE [LARGE SCALE GENOMIC DNA]</scope>
    <source>
        <strain evidence="2">Lst14</strain>
        <tissue evidence="2">Whole body</tissue>
    </source>
</reference>
<proteinExistence type="predicted"/>
<name>A0A482XL13_LAOST</name>
<comment type="caution">
    <text evidence="2">The sequence shown here is derived from an EMBL/GenBank/DDBJ whole genome shotgun (WGS) entry which is preliminary data.</text>
</comment>
<dbReference type="EMBL" id="QKKF02005706">
    <property type="protein sequence ID" value="RZF46785.1"/>
    <property type="molecule type" value="Genomic_DNA"/>
</dbReference>
<dbReference type="InParanoid" id="A0A482XL13"/>
<sequence length="253" mass="29588">MDLSSLPSMYKKKQQNFEKRKQITFWNRLIYVCQFKPSANPRVYWKYVLEIETIVQFQLQILQDGGRLTGFCILDKEGHVVVVVEGSDSIVTRHLKFMQSDDALMSKIVAMKIVCIETHIGQRCNDRWVCLKLFGIDWNACARPSGIMDQEKINVLEIYDTFMKSMLKVLNFIGTACLKFSPLDNTIDESDEEFDNCMVTLSKMFPSTRILRVLLKSSMFSDLNPFMDCIFKLPKFRSYYEVVWPLPDFFLQD</sequence>
<dbReference type="Proteomes" id="UP000291343">
    <property type="component" value="Unassembled WGS sequence"/>
</dbReference>
<organism evidence="2 3">
    <name type="scientific">Laodelphax striatellus</name>
    <name type="common">Small brown planthopper</name>
    <name type="synonym">Delphax striatella</name>
    <dbReference type="NCBI Taxonomy" id="195883"/>
    <lineage>
        <taxon>Eukaryota</taxon>
        <taxon>Metazoa</taxon>
        <taxon>Ecdysozoa</taxon>
        <taxon>Arthropoda</taxon>
        <taxon>Hexapoda</taxon>
        <taxon>Insecta</taxon>
        <taxon>Pterygota</taxon>
        <taxon>Neoptera</taxon>
        <taxon>Paraneoptera</taxon>
        <taxon>Hemiptera</taxon>
        <taxon>Auchenorrhyncha</taxon>
        <taxon>Fulgoroidea</taxon>
        <taxon>Delphacidae</taxon>
        <taxon>Criomorphinae</taxon>
        <taxon>Laodelphax</taxon>
    </lineage>
</organism>
<evidence type="ECO:0000313" key="1">
    <source>
        <dbReference type="EMBL" id="RZF46226.1"/>
    </source>
</evidence>
<evidence type="ECO:0000313" key="2">
    <source>
        <dbReference type="EMBL" id="RZF46785.1"/>
    </source>
</evidence>
<reference evidence="2" key="2">
    <citation type="submission" date="2019-02" db="EMBL/GenBank/DDBJ databases">
        <authorList>
            <person name="Zhu J."/>
            <person name="Jiang F."/>
            <person name="Wang X."/>
            <person name="Yang P."/>
            <person name="Bao Y."/>
            <person name="Zhao W."/>
            <person name="Wang W."/>
            <person name="Lu H."/>
            <person name="Wang Q."/>
            <person name="Cui N."/>
            <person name="Li J."/>
            <person name="Chen X."/>
            <person name="Luo L."/>
            <person name="Yu J."/>
            <person name="Kang L."/>
            <person name="Cui F."/>
        </authorList>
    </citation>
    <scope>NUCLEOTIDE SEQUENCE</scope>
    <source>
        <strain evidence="2">Lst14</strain>
        <tissue evidence="2">Whole body</tissue>
    </source>
</reference>
<accession>A0A482XL13</accession>
<keyword evidence="3" id="KW-1185">Reference proteome</keyword>